<dbReference type="PROSITE" id="PS50879">
    <property type="entry name" value="RNASE_H_1"/>
    <property type="match status" value="1"/>
</dbReference>
<dbReference type="InterPro" id="IPR036397">
    <property type="entry name" value="RNaseH_sf"/>
</dbReference>
<keyword evidence="8" id="KW-0695">RNA-directed DNA polymerase</keyword>
<dbReference type="GO" id="GO:0004519">
    <property type="term" value="F:endonuclease activity"/>
    <property type="evidence" value="ECO:0007669"/>
    <property type="project" value="UniProtKB-KW"/>
</dbReference>
<proteinExistence type="predicted"/>
<dbReference type="InterPro" id="IPR051320">
    <property type="entry name" value="Viral_Replic_Matur_Polypro"/>
</dbReference>
<reference evidence="10 11" key="1">
    <citation type="submission" date="2024-11" db="EMBL/GenBank/DDBJ databases">
        <title>A near-complete genome assembly of Cinchona calisaya.</title>
        <authorList>
            <person name="Lian D.C."/>
            <person name="Zhao X.W."/>
            <person name="Wei L."/>
        </authorList>
    </citation>
    <scope>NUCLEOTIDE SEQUENCE [LARGE SCALE GENOMIC DNA]</scope>
    <source>
        <tissue evidence="10">Nenye</tissue>
    </source>
</reference>
<dbReference type="Gene3D" id="3.30.70.270">
    <property type="match status" value="1"/>
</dbReference>
<evidence type="ECO:0000256" key="4">
    <source>
        <dbReference type="ARBA" id="ARBA00022722"/>
    </source>
</evidence>
<keyword evidence="7" id="KW-0378">Hydrolase</keyword>
<evidence type="ECO:0000256" key="3">
    <source>
        <dbReference type="ARBA" id="ARBA00022695"/>
    </source>
</evidence>
<keyword evidence="1" id="KW-0645">Protease</keyword>
<evidence type="ECO:0000313" key="10">
    <source>
        <dbReference type="EMBL" id="KAL3503977.1"/>
    </source>
</evidence>
<organism evidence="10 11">
    <name type="scientific">Cinchona calisaya</name>
    <dbReference type="NCBI Taxonomy" id="153742"/>
    <lineage>
        <taxon>Eukaryota</taxon>
        <taxon>Viridiplantae</taxon>
        <taxon>Streptophyta</taxon>
        <taxon>Embryophyta</taxon>
        <taxon>Tracheophyta</taxon>
        <taxon>Spermatophyta</taxon>
        <taxon>Magnoliopsida</taxon>
        <taxon>eudicotyledons</taxon>
        <taxon>Gunneridae</taxon>
        <taxon>Pentapetalae</taxon>
        <taxon>asterids</taxon>
        <taxon>lamiids</taxon>
        <taxon>Gentianales</taxon>
        <taxon>Rubiaceae</taxon>
        <taxon>Cinchonoideae</taxon>
        <taxon>Cinchoneae</taxon>
        <taxon>Cinchona</taxon>
    </lineage>
</organism>
<dbReference type="InterPro" id="IPR043128">
    <property type="entry name" value="Rev_trsase/Diguanyl_cyclase"/>
</dbReference>
<keyword evidence="6" id="KW-0255">Endonuclease</keyword>
<dbReference type="InterPro" id="IPR043502">
    <property type="entry name" value="DNA/RNA_pol_sf"/>
</dbReference>
<evidence type="ECO:0000256" key="8">
    <source>
        <dbReference type="ARBA" id="ARBA00022918"/>
    </source>
</evidence>
<protein>
    <recommendedName>
        <fullName evidence="9">RNase H type-1 domain-containing protein</fullName>
    </recommendedName>
</protein>
<feature type="domain" description="RNase H type-1" evidence="9">
    <location>
        <begin position="73"/>
        <end position="208"/>
    </location>
</feature>
<dbReference type="Pfam" id="PF17917">
    <property type="entry name" value="RT_RNaseH"/>
    <property type="match status" value="1"/>
</dbReference>
<dbReference type="PANTHER" id="PTHR33064:SF37">
    <property type="entry name" value="RIBONUCLEASE H"/>
    <property type="match status" value="1"/>
</dbReference>
<gene>
    <name evidence="10" type="ORF">ACH5RR_033818</name>
</gene>
<dbReference type="GO" id="GO:0006508">
    <property type="term" value="P:proteolysis"/>
    <property type="evidence" value="ECO:0007669"/>
    <property type="project" value="UniProtKB-KW"/>
</dbReference>
<evidence type="ECO:0000313" key="11">
    <source>
        <dbReference type="Proteomes" id="UP001630127"/>
    </source>
</evidence>
<comment type="caution">
    <text evidence="10">The sequence shown here is derived from an EMBL/GenBank/DDBJ whole genome shotgun (WGS) entry which is preliminary data.</text>
</comment>
<dbReference type="AlphaFoldDB" id="A0ABD2YC23"/>
<keyword evidence="3" id="KW-0548">Nucleotidyltransferase</keyword>
<evidence type="ECO:0000256" key="7">
    <source>
        <dbReference type="ARBA" id="ARBA00022801"/>
    </source>
</evidence>
<dbReference type="PANTHER" id="PTHR33064">
    <property type="entry name" value="POL PROTEIN"/>
    <property type="match status" value="1"/>
</dbReference>
<keyword evidence="2" id="KW-0808">Transferase</keyword>
<evidence type="ECO:0000256" key="6">
    <source>
        <dbReference type="ARBA" id="ARBA00022759"/>
    </source>
</evidence>
<dbReference type="GO" id="GO:0004190">
    <property type="term" value="F:aspartic-type endopeptidase activity"/>
    <property type="evidence" value="ECO:0007669"/>
    <property type="project" value="UniProtKB-KW"/>
</dbReference>
<evidence type="ECO:0000259" key="9">
    <source>
        <dbReference type="PROSITE" id="PS50879"/>
    </source>
</evidence>
<dbReference type="GO" id="GO:0003964">
    <property type="term" value="F:RNA-directed DNA polymerase activity"/>
    <property type="evidence" value="ECO:0007669"/>
    <property type="project" value="UniProtKB-KW"/>
</dbReference>
<dbReference type="Gene3D" id="3.30.420.10">
    <property type="entry name" value="Ribonuclease H-like superfamily/Ribonuclease H"/>
    <property type="match status" value="1"/>
</dbReference>
<dbReference type="Proteomes" id="UP001630127">
    <property type="component" value="Unassembled WGS sequence"/>
</dbReference>
<sequence>MPDKLENLKELQKFLGLINYARPFLKNIGKIAGPLNSKIGKNGQRFFNIEDINLVRKIKNMIKNILPLQLSLESDYLILETDGCDLGWGGILKSKPHKYSPTDQEKLCRYSSGIYKEKGYKTSLDCEILAIIYTLDAFKLFIISKKEFTIRTDSEAIVKYSQNMKEKSRHRRWQKFSLSIAEYNINFEHIKRKDNRLADELSGKIYNI</sequence>
<keyword evidence="4" id="KW-0540">Nuclease</keyword>
<evidence type="ECO:0000256" key="1">
    <source>
        <dbReference type="ARBA" id="ARBA00022670"/>
    </source>
</evidence>
<dbReference type="InterPro" id="IPR002156">
    <property type="entry name" value="RNaseH_domain"/>
</dbReference>
<dbReference type="SUPFAM" id="SSF56672">
    <property type="entry name" value="DNA/RNA polymerases"/>
    <property type="match status" value="1"/>
</dbReference>
<keyword evidence="5" id="KW-0064">Aspartyl protease</keyword>
<evidence type="ECO:0000256" key="5">
    <source>
        <dbReference type="ARBA" id="ARBA00022750"/>
    </source>
</evidence>
<name>A0ABD2YC23_9GENT</name>
<dbReference type="EMBL" id="JBJUIK010000014">
    <property type="protein sequence ID" value="KAL3503977.1"/>
    <property type="molecule type" value="Genomic_DNA"/>
</dbReference>
<evidence type="ECO:0000256" key="2">
    <source>
        <dbReference type="ARBA" id="ARBA00022679"/>
    </source>
</evidence>
<accession>A0ABD2YC23</accession>
<dbReference type="InterPro" id="IPR041373">
    <property type="entry name" value="RT_RNaseH"/>
</dbReference>
<keyword evidence="11" id="KW-1185">Reference proteome</keyword>